<evidence type="ECO:0000256" key="1">
    <source>
        <dbReference type="ARBA" id="ARBA00023115"/>
    </source>
</evidence>
<dbReference type="SUPFAM" id="SSF103473">
    <property type="entry name" value="MFS general substrate transporter"/>
    <property type="match status" value="1"/>
</dbReference>
<name>A0A1G2MUZ2_9BACT</name>
<dbReference type="AlphaFoldDB" id="A0A1G2MUZ2"/>
<evidence type="ECO:0000313" key="3">
    <source>
        <dbReference type="Proteomes" id="UP000177943"/>
    </source>
</evidence>
<keyword evidence="1" id="KW-0620">Polyamine biosynthesis</keyword>
<dbReference type="InterPro" id="IPR029063">
    <property type="entry name" value="SAM-dependent_MTases_sf"/>
</dbReference>
<dbReference type="GO" id="GO:0010487">
    <property type="term" value="F:thermospermine synthase activity"/>
    <property type="evidence" value="ECO:0007669"/>
    <property type="project" value="TreeGrafter"/>
</dbReference>
<dbReference type="NCBIfam" id="NF037959">
    <property type="entry name" value="MFS_SpdSyn"/>
    <property type="match status" value="1"/>
</dbReference>
<sequence>MPSQKTTVFKKINHPLLFAIVFFCGAAVMIIELVGSRVIAPYVGTSVYVWTSLIGIILGSLSLGYFWGGRIADINASVKGLAGILFLSGISTTGIVYFRYAAYTTGILGSELSIASILFAPLLFVPATFFFGMITPYVTRLRLENLETSGSAVGGLYALSTIGSIVGTFLGGFFLISYFGNTNILLFLGIATIILSLLVWLLQKRSSVFPSVTILGIFLSLMAFQIPRALPVSGNLIADLDTKYKRVWVYDGKDAKTGRSTRILTDTVFGIQSGIFLDDPSELLFGYQKYFDLGFHFKPEAKHALMIGAGAFTYPPHYLKEKPENTMDVVEIDPTLKEIAKKYFSFSENSHLSTIDEDGRIFLNDTEKTYDSIFIDAFTSLLSIPYQLTTKEAVETVYNKLEDDGVVIVNIISGIEGYRGEFLRAEYATYKSVFPTVLLFKVHGEKSDSLIQNLILVAFKKGDPELTSRDKNIQALLKNLYQKPIAEDMPILRDDFAPVEKYTAKLML</sequence>
<evidence type="ECO:0008006" key="4">
    <source>
        <dbReference type="Google" id="ProtNLM"/>
    </source>
</evidence>
<accession>A0A1G2MUZ2</accession>
<dbReference type="Pfam" id="PF01564">
    <property type="entry name" value="Spermine_synth"/>
    <property type="match status" value="1"/>
</dbReference>
<organism evidence="2 3">
    <name type="scientific">Candidatus Taylorbacteria bacterium RIFCSPHIGHO2_02_FULL_45_35</name>
    <dbReference type="NCBI Taxonomy" id="1802311"/>
    <lineage>
        <taxon>Bacteria</taxon>
        <taxon>Candidatus Tayloriibacteriota</taxon>
    </lineage>
</organism>
<gene>
    <name evidence="2" type="ORF">A3D56_02160</name>
</gene>
<dbReference type="SUPFAM" id="SSF53335">
    <property type="entry name" value="S-adenosyl-L-methionine-dependent methyltransferases"/>
    <property type="match status" value="1"/>
</dbReference>
<dbReference type="InterPro" id="IPR036259">
    <property type="entry name" value="MFS_trans_sf"/>
</dbReference>
<comment type="caution">
    <text evidence="2">The sequence shown here is derived from an EMBL/GenBank/DDBJ whole genome shotgun (WGS) entry which is preliminary data.</text>
</comment>
<dbReference type="EMBL" id="MHRP01000006">
    <property type="protein sequence ID" value="OHA27673.1"/>
    <property type="molecule type" value="Genomic_DNA"/>
</dbReference>
<dbReference type="Gene3D" id="3.40.50.150">
    <property type="entry name" value="Vaccinia Virus protein VP39"/>
    <property type="match status" value="1"/>
</dbReference>
<dbReference type="Proteomes" id="UP000177943">
    <property type="component" value="Unassembled WGS sequence"/>
</dbReference>
<proteinExistence type="predicted"/>
<dbReference type="CDD" id="cd06174">
    <property type="entry name" value="MFS"/>
    <property type="match status" value="1"/>
</dbReference>
<protein>
    <recommendedName>
        <fullName evidence="4">PABS domain-containing protein</fullName>
    </recommendedName>
</protein>
<dbReference type="GO" id="GO:0006596">
    <property type="term" value="P:polyamine biosynthetic process"/>
    <property type="evidence" value="ECO:0007669"/>
    <property type="project" value="UniProtKB-KW"/>
</dbReference>
<reference evidence="2 3" key="1">
    <citation type="journal article" date="2016" name="Nat. Commun.">
        <title>Thousands of microbial genomes shed light on interconnected biogeochemical processes in an aquifer system.</title>
        <authorList>
            <person name="Anantharaman K."/>
            <person name="Brown C.T."/>
            <person name="Hug L.A."/>
            <person name="Sharon I."/>
            <person name="Castelle C.J."/>
            <person name="Probst A.J."/>
            <person name="Thomas B.C."/>
            <person name="Singh A."/>
            <person name="Wilkins M.J."/>
            <person name="Karaoz U."/>
            <person name="Brodie E.L."/>
            <person name="Williams K.H."/>
            <person name="Hubbard S.S."/>
            <person name="Banfield J.F."/>
        </authorList>
    </citation>
    <scope>NUCLEOTIDE SEQUENCE [LARGE SCALE GENOMIC DNA]</scope>
</reference>
<evidence type="ECO:0000313" key="2">
    <source>
        <dbReference type="EMBL" id="OHA27673.1"/>
    </source>
</evidence>
<dbReference type="PANTHER" id="PTHR43317:SF1">
    <property type="entry name" value="THERMOSPERMINE SYNTHASE ACAULIS5"/>
    <property type="match status" value="1"/>
</dbReference>
<dbReference type="PANTHER" id="PTHR43317">
    <property type="entry name" value="THERMOSPERMINE SYNTHASE ACAULIS5"/>
    <property type="match status" value="1"/>
</dbReference>